<dbReference type="GO" id="GO:0003723">
    <property type="term" value="F:RNA binding"/>
    <property type="evidence" value="ECO:0007669"/>
    <property type="project" value="InterPro"/>
</dbReference>
<comment type="similarity">
    <text evidence="1">Belongs to the PPR family. PCMP-H subfamily.</text>
</comment>
<dbReference type="InterPro" id="IPR002885">
    <property type="entry name" value="PPR_rpt"/>
</dbReference>
<feature type="repeat" description="PPR" evidence="3">
    <location>
        <begin position="450"/>
        <end position="484"/>
    </location>
</feature>
<dbReference type="NCBIfam" id="TIGR00756">
    <property type="entry name" value="PPR"/>
    <property type="match status" value="4"/>
</dbReference>
<feature type="repeat" description="PPR" evidence="3">
    <location>
        <begin position="136"/>
        <end position="170"/>
    </location>
</feature>
<evidence type="ECO:0000256" key="2">
    <source>
        <dbReference type="ARBA" id="ARBA00022737"/>
    </source>
</evidence>
<dbReference type="FunFam" id="1.25.40.10:FF:000381">
    <property type="entry name" value="Pentatricopeptide repeat-containing protein"/>
    <property type="match status" value="1"/>
</dbReference>
<dbReference type="FunFam" id="1.25.40.10:FF:001093">
    <property type="entry name" value="Pentatricopeptide repeat-containing protein At2g34400"/>
    <property type="match status" value="1"/>
</dbReference>
<evidence type="ECO:0000256" key="1">
    <source>
        <dbReference type="ARBA" id="ARBA00006643"/>
    </source>
</evidence>
<evidence type="ECO:0000313" key="5">
    <source>
        <dbReference type="Proteomes" id="UP000685013"/>
    </source>
</evidence>
<keyword evidence="5" id="KW-1185">Reference proteome</keyword>
<dbReference type="InterPro" id="IPR046960">
    <property type="entry name" value="PPR_At4g14850-like_plant"/>
</dbReference>
<name>A0AAV6MRR5_9ROSI</name>
<sequence length="790" mass="87977">MASLPTLTAALNLDSDVRKRHSTSLLLKDKSASVPNQKNQSLIQLNVDAEPKFVDFREALSLLKEGTTVKTSYYVPLLQECIDRKLAAEAEIIHGHIVKTGTHEDLFVMTNLVNVYAKCGVMEKARKVFDNLPRRNVIAWTTLVTGYVQNSQPLPALKVFIEMLQAGAYPTNFTLGIVLNACSSLQSIELGKQVHAYIIKYHLDFDTSIGNSLSSFYSKFGCLELGIRAFQKIKEKNVISWTSVVSACGDNGQAARSLSFFTKMISEGVEPNEYTLTSVLSTCCVMLTLSLGAQIHSLSIKLGYGSSIPIKNSVMYLYLKCGWLIEAQKLFEGMETPNLITWNSMIAGHAKMMDAAEDDLAAHKSGSTALNMFQKLHHSGIKPDLFTFSSVLSVCSRLVALEQGEQTHAQIIKSGVLADVVVGTALISMYNKCGSIDEASKAFLEMPSRTLISWTSMITGFARHGLSQQALQLFEDMRLAGVKPNQITFVGVLSACSHAGLVDEALYYFEVMQKQYKIEPVMDHFACMIDMYMRLGRVEEAFDVVKKMNFEPNEIIWSMLIAGCRSHGNSELGFYAAEQLLKLRPKDTETYISLLNMYISAGRWKDVSTVRKLMKEEKLGKLKDWSWISIKEKVYSFKPNDKSHCQTAEMYKLLETLLDEVKPLGYEPVQYMEVIEEEKGDETVFSSTIYHSERLAIAFGLLNLPKATQIRAGKSSSEIASSFTSFQTDTVLIEVLEIFSVLGEEQGQFNVNTIVPSLYSERMTRALDDMPFPALMHTKSASFSLVLGGS</sequence>
<feature type="repeat" description="PPR" evidence="3">
    <location>
        <begin position="237"/>
        <end position="271"/>
    </location>
</feature>
<dbReference type="Pfam" id="PF20431">
    <property type="entry name" value="E_motif"/>
    <property type="match status" value="1"/>
</dbReference>
<dbReference type="Pfam" id="PF13041">
    <property type="entry name" value="PPR_2"/>
    <property type="match status" value="3"/>
</dbReference>
<dbReference type="Pfam" id="PF01535">
    <property type="entry name" value="PPR"/>
    <property type="match status" value="3"/>
</dbReference>
<dbReference type="PROSITE" id="PS51375">
    <property type="entry name" value="PPR"/>
    <property type="match status" value="4"/>
</dbReference>
<evidence type="ECO:0000256" key="3">
    <source>
        <dbReference type="PROSITE-ProRule" id="PRU00708"/>
    </source>
</evidence>
<evidence type="ECO:0000313" key="4">
    <source>
        <dbReference type="EMBL" id="KAG6585320.1"/>
    </source>
</evidence>
<feature type="non-terminal residue" evidence="4">
    <location>
        <position position="1"/>
    </location>
</feature>
<accession>A0AAV6MRR5</accession>
<dbReference type="PANTHER" id="PTHR47926:SF480">
    <property type="entry name" value="TETRATRICOPEPTIDE REPEAT-LIKE SUPERFAMILY PROTEIN ISOFORM 1"/>
    <property type="match status" value="1"/>
</dbReference>
<proteinExistence type="inferred from homology"/>
<dbReference type="GO" id="GO:0009451">
    <property type="term" value="P:RNA modification"/>
    <property type="evidence" value="ECO:0007669"/>
    <property type="project" value="InterPro"/>
</dbReference>
<dbReference type="Proteomes" id="UP000685013">
    <property type="component" value="Chromosome 12"/>
</dbReference>
<dbReference type="AlphaFoldDB" id="A0AAV6MRR5"/>
<dbReference type="PANTHER" id="PTHR47926">
    <property type="entry name" value="PENTATRICOPEPTIDE REPEAT-CONTAINING PROTEIN"/>
    <property type="match status" value="1"/>
</dbReference>
<keyword evidence="2" id="KW-0677">Repeat</keyword>
<dbReference type="FunFam" id="1.25.40.10:FF:000227">
    <property type="entry name" value="Pentatricopeptide repeat-containing protein At3g13880"/>
    <property type="match status" value="1"/>
</dbReference>
<protein>
    <submittedName>
        <fullName evidence="4">Pentatricopeptide repeat-containing protein</fullName>
    </submittedName>
</protein>
<reference evidence="4 5" key="1">
    <citation type="journal article" date="2021" name="Hortic Res">
        <title>The domestication of Cucurbita argyrosperma as revealed by the genome of its wild relative.</title>
        <authorList>
            <person name="Barrera-Redondo J."/>
            <person name="Sanchez-de la Vega G."/>
            <person name="Aguirre-Liguori J.A."/>
            <person name="Castellanos-Morales G."/>
            <person name="Gutierrez-Guerrero Y.T."/>
            <person name="Aguirre-Dugua X."/>
            <person name="Aguirre-Planter E."/>
            <person name="Tenaillon M.I."/>
            <person name="Lira-Saade R."/>
            <person name="Eguiarte L.E."/>
        </authorList>
    </citation>
    <scope>NUCLEOTIDE SEQUENCE [LARGE SCALE GENOMIC DNA]</scope>
    <source>
        <strain evidence="4">JBR-2021</strain>
    </source>
</reference>
<feature type="repeat" description="PPR" evidence="3">
    <location>
        <begin position="587"/>
        <end position="621"/>
    </location>
</feature>
<organism evidence="4 5">
    <name type="scientific">Cucurbita argyrosperma subsp. sororia</name>
    <dbReference type="NCBI Taxonomy" id="37648"/>
    <lineage>
        <taxon>Eukaryota</taxon>
        <taxon>Viridiplantae</taxon>
        <taxon>Streptophyta</taxon>
        <taxon>Embryophyta</taxon>
        <taxon>Tracheophyta</taxon>
        <taxon>Spermatophyta</taxon>
        <taxon>Magnoliopsida</taxon>
        <taxon>eudicotyledons</taxon>
        <taxon>Gunneridae</taxon>
        <taxon>Pentapetalae</taxon>
        <taxon>rosids</taxon>
        <taxon>fabids</taxon>
        <taxon>Cucurbitales</taxon>
        <taxon>Cucurbitaceae</taxon>
        <taxon>Cucurbiteae</taxon>
        <taxon>Cucurbita</taxon>
    </lineage>
</organism>
<dbReference type="EMBL" id="JAGKQH010000012">
    <property type="protein sequence ID" value="KAG6585320.1"/>
    <property type="molecule type" value="Genomic_DNA"/>
</dbReference>
<comment type="caution">
    <text evidence="4">The sequence shown here is derived from an EMBL/GenBank/DDBJ whole genome shotgun (WGS) entry which is preliminary data.</text>
</comment>
<gene>
    <name evidence="4" type="primary">PCMP-H60</name>
    <name evidence="4" type="ORF">SDJN03_18053</name>
</gene>
<dbReference type="InterPro" id="IPR046848">
    <property type="entry name" value="E_motif"/>
</dbReference>